<dbReference type="SUPFAM" id="SSF47090">
    <property type="entry name" value="PGBD-like"/>
    <property type="match status" value="1"/>
</dbReference>
<feature type="domain" description="Peptidoglycan binding-like" evidence="1">
    <location>
        <begin position="19"/>
        <end position="67"/>
    </location>
</feature>
<evidence type="ECO:0000259" key="1">
    <source>
        <dbReference type="Pfam" id="PF01471"/>
    </source>
</evidence>
<keyword evidence="3" id="KW-1185">Reference proteome</keyword>
<evidence type="ECO:0000313" key="3">
    <source>
        <dbReference type="Proteomes" id="UP001595829"/>
    </source>
</evidence>
<gene>
    <name evidence="2" type="ORF">ACFPM3_20280</name>
</gene>
<sequence>MTWPPSRVIIAPANEGERDAVRTAQRALRVAETGAMDDATKTALRGVQNLFRLPVTGVLDRPTAEALDRLRPPSLRE</sequence>
<comment type="caution">
    <text evidence="2">The sequence shown here is derived from an EMBL/GenBank/DDBJ whole genome shotgun (WGS) entry which is preliminary data.</text>
</comment>
<proteinExistence type="predicted"/>
<dbReference type="InterPro" id="IPR036365">
    <property type="entry name" value="PGBD-like_sf"/>
</dbReference>
<protein>
    <submittedName>
        <fullName evidence="2">Peptidoglycan-binding domain-containing protein</fullName>
    </submittedName>
</protein>
<dbReference type="Pfam" id="PF01471">
    <property type="entry name" value="PG_binding_1"/>
    <property type="match status" value="1"/>
</dbReference>
<dbReference type="RefSeq" id="WP_345686742.1">
    <property type="nucleotide sequence ID" value="NZ_BAABIT010000001.1"/>
</dbReference>
<reference evidence="3" key="1">
    <citation type="journal article" date="2019" name="Int. J. Syst. Evol. Microbiol.">
        <title>The Global Catalogue of Microorganisms (GCM) 10K type strain sequencing project: providing services to taxonomists for standard genome sequencing and annotation.</title>
        <authorList>
            <consortium name="The Broad Institute Genomics Platform"/>
            <consortium name="The Broad Institute Genome Sequencing Center for Infectious Disease"/>
            <person name="Wu L."/>
            <person name="Ma J."/>
        </authorList>
    </citation>
    <scope>NUCLEOTIDE SEQUENCE [LARGE SCALE GENOMIC DNA]</scope>
    <source>
        <strain evidence="3">CGMCC 4.1648</strain>
    </source>
</reference>
<dbReference type="InterPro" id="IPR036366">
    <property type="entry name" value="PGBDSf"/>
</dbReference>
<evidence type="ECO:0000313" key="2">
    <source>
        <dbReference type="EMBL" id="MFC5024470.1"/>
    </source>
</evidence>
<accession>A0ABV9XJG7</accession>
<dbReference type="Proteomes" id="UP001595829">
    <property type="component" value="Unassembled WGS sequence"/>
</dbReference>
<organism evidence="2 3">
    <name type="scientific">Streptomyces coeruleoprunus</name>
    <dbReference type="NCBI Taxonomy" id="285563"/>
    <lineage>
        <taxon>Bacteria</taxon>
        <taxon>Bacillati</taxon>
        <taxon>Actinomycetota</taxon>
        <taxon>Actinomycetes</taxon>
        <taxon>Kitasatosporales</taxon>
        <taxon>Streptomycetaceae</taxon>
        <taxon>Streptomyces</taxon>
    </lineage>
</organism>
<name>A0ABV9XJG7_9ACTN</name>
<dbReference type="InterPro" id="IPR002477">
    <property type="entry name" value="Peptidoglycan-bd-like"/>
</dbReference>
<dbReference type="EMBL" id="JBHSJD010000014">
    <property type="protein sequence ID" value="MFC5024470.1"/>
    <property type="molecule type" value="Genomic_DNA"/>
</dbReference>
<dbReference type="Gene3D" id="1.10.101.10">
    <property type="entry name" value="PGBD-like superfamily/PGBD"/>
    <property type="match status" value="1"/>
</dbReference>